<gene>
    <name evidence="5" type="ORF">C884_01721</name>
</gene>
<dbReference type="GO" id="GO:0003677">
    <property type="term" value="F:DNA binding"/>
    <property type="evidence" value="ECO:0007669"/>
    <property type="project" value="UniProtKB-KW"/>
</dbReference>
<dbReference type="Gene3D" id="1.10.10.10">
    <property type="entry name" value="Winged helix-like DNA-binding domain superfamily/Winged helix DNA-binding domain"/>
    <property type="match status" value="1"/>
</dbReference>
<dbReference type="EMBL" id="ANHZ02000035">
    <property type="protein sequence ID" value="EME35505.1"/>
    <property type="molecule type" value="Genomic_DNA"/>
</dbReference>
<dbReference type="STRING" id="71999.KPaMU14_07710"/>
<dbReference type="SUPFAM" id="SSF46785">
    <property type="entry name" value="Winged helix' DNA-binding domain"/>
    <property type="match status" value="1"/>
</dbReference>
<dbReference type="AlphaFoldDB" id="M2YAM3"/>
<dbReference type="Gene3D" id="1.20.120.530">
    <property type="entry name" value="GntR ligand-binding domain-like"/>
    <property type="match status" value="1"/>
</dbReference>
<dbReference type="InterPro" id="IPR011711">
    <property type="entry name" value="GntR_C"/>
</dbReference>
<comment type="caution">
    <text evidence="5">The sequence shown here is derived from an EMBL/GenBank/DDBJ whole genome shotgun (WGS) entry which is preliminary data.</text>
</comment>
<dbReference type="InterPro" id="IPR036390">
    <property type="entry name" value="WH_DNA-bd_sf"/>
</dbReference>
<dbReference type="SMART" id="SM00895">
    <property type="entry name" value="FCD"/>
    <property type="match status" value="1"/>
</dbReference>
<dbReference type="SUPFAM" id="SSF48008">
    <property type="entry name" value="GntR ligand-binding domain-like"/>
    <property type="match status" value="1"/>
</dbReference>
<dbReference type="InterPro" id="IPR000524">
    <property type="entry name" value="Tscrpt_reg_HTH_GntR"/>
</dbReference>
<evidence type="ECO:0000313" key="5">
    <source>
        <dbReference type="EMBL" id="EME35505.1"/>
    </source>
</evidence>
<protein>
    <submittedName>
        <fullName evidence="5">Transcriptional regulator, GntR family</fullName>
    </submittedName>
</protein>
<sequence length="218" mass="23541">MRAGQRVHLQLRTEILNGDLAPGAPLGEVELSERFGTSRTPVREALGLLAADGLAEQIGGRGTAVSRISSADIEPLFELREALEVKAARLAAVRCTPGDFVHLGEQLQGISNQLDRDPVPDEYYELVARMDQMIDDAAANPWLVTALETVRTQLIRVRRLSSHDPSRLVSAAQEHAAIARAIASGSEQLAEAAVRLHLHQALSAALEKTETTASERTS</sequence>
<keyword evidence="3" id="KW-0804">Transcription</keyword>
<dbReference type="PANTHER" id="PTHR43537">
    <property type="entry name" value="TRANSCRIPTIONAL REGULATOR, GNTR FAMILY"/>
    <property type="match status" value="1"/>
</dbReference>
<feature type="domain" description="HTH gntR-type" evidence="4">
    <location>
        <begin position="1"/>
        <end position="68"/>
    </location>
</feature>
<evidence type="ECO:0000256" key="2">
    <source>
        <dbReference type="ARBA" id="ARBA00023125"/>
    </source>
</evidence>
<organism evidence="5 6">
    <name type="scientific">Kocuria palustris PEL</name>
    <dbReference type="NCBI Taxonomy" id="1236550"/>
    <lineage>
        <taxon>Bacteria</taxon>
        <taxon>Bacillati</taxon>
        <taxon>Actinomycetota</taxon>
        <taxon>Actinomycetes</taxon>
        <taxon>Micrococcales</taxon>
        <taxon>Micrococcaceae</taxon>
        <taxon>Kocuria</taxon>
    </lineage>
</organism>
<accession>M2YAM3</accession>
<dbReference type="InterPro" id="IPR036388">
    <property type="entry name" value="WH-like_DNA-bd_sf"/>
</dbReference>
<evidence type="ECO:0000256" key="3">
    <source>
        <dbReference type="ARBA" id="ARBA00023163"/>
    </source>
</evidence>
<dbReference type="PANTHER" id="PTHR43537:SF49">
    <property type="entry name" value="TRANSCRIPTIONAL REGULATORY PROTEIN"/>
    <property type="match status" value="1"/>
</dbReference>
<keyword evidence="2" id="KW-0238">DNA-binding</keyword>
<name>M2YAM3_9MICC</name>
<dbReference type="RefSeq" id="WP_006215821.1">
    <property type="nucleotide sequence ID" value="NZ_ANHZ02000035.1"/>
</dbReference>
<dbReference type="CDD" id="cd07377">
    <property type="entry name" value="WHTH_GntR"/>
    <property type="match status" value="1"/>
</dbReference>
<keyword evidence="1" id="KW-0805">Transcription regulation</keyword>
<dbReference type="InterPro" id="IPR008920">
    <property type="entry name" value="TF_FadR/GntR_C"/>
</dbReference>
<dbReference type="Pfam" id="PF00392">
    <property type="entry name" value="GntR"/>
    <property type="match status" value="1"/>
</dbReference>
<dbReference type="SMART" id="SM00345">
    <property type="entry name" value="HTH_GNTR"/>
    <property type="match status" value="1"/>
</dbReference>
<evidence type="ECO:0000256" key="1">
    <source>
        <dbReference type="ARBA" id="ARBA00023015"/>
    </source>
</evidence>
<evidence type="ECO:0000259" key="4">
    <source>
        <dbReference type="PROSITE" id="PS50949"/>
    </source>
</evidence>
<dbReference type="Proteomes" id="UP000009877">
    <property type="component" value="Unassembled WGS sequence"/>
</dbReference>
<dbReference type="Pfam" id="PF07729">
    <property type="entry name" value="FCD"/>
    <property type="match status" value="1"/>
</dbReference>
<evidence type="ECO:0000313" key="6">
    <source>
        <dbReference type="Proteomes" id="UP000009877"/>
    </source>
</evidence>
<keyword evidence="6" id="KW-1185">Reference proteome</keyword>
<dbReference type="GO" id="GO:0003700">
    <property type="term" value="F:DNA-binding transcription factor activity"/>
    <property type="evidence" value="ECO:0007669"/>
    <property type="project" value="InterPro"/>
</dbReference>
<reference evidence="5 6" key="1">
    <citation type="journal article" date="2014" name="Genome Announc.">
        <title>Draft Genome Sequence of Kocuria palustris PEL.</title>
        <authorList>
            <person name="Sharma G."/>
            <person name="Khatri I."/>
            <person name="Subramanian S."/>
        </authorList>
    </citation>
    <scope>NUCLEOTIDE SEQUENCE [LARGE SCALE GENOMIC DNA]</scope>
    <source>
        <strain evidence="5 6">PEL</strain>
    </source>
</reference>
<proteinExistence type="predicted"/>
<dbReference type="PROSITE" id="PS50949">
    <property type="entry name" value="HTH_GNTR"/>
    <property type="match status" value="1"/>
</dbReference>